<name>A0A1I6GIB4_9EURY</name>
<dbReference type="EMBL" id="FOYT01000001">
    <property type="protein sequence ID" value="SFR41932.1"/>
    <property type="molecule type" value="Genomic_DNA"/>
</dbReference>
<proteinExistence type="predicted"/>
<evidence type="ECO:0000313" key="3">
    <source>
        <dbReference type="Proteomes" id="UP000198531"/>
    </source>
</evidence>
<dbReference type="STRING" id="553469.SAMN04487947_1202"/>
<reference evidence="3" key="1">
    <citation type="submission" date="2016-10" db="EMBL/GenBank/DDBJ databases">
        <authorList>
            <person name="Varghese N."/>
            <person name="Submissions S."/>
        </authorList>
    </citation>
    <scope>NUCLEOTIDE SEQUENCE [LARGE SCALE GENOMIC DNA]</scope>
    <source>
        <strain evidence="3">CGMCC 1.7736</strain>
    </source>
</reference>
<dbReference type="OrthoDB" id="373530at2157"/>
<keyword evidence="3" id="KW-1185">Reference proteome</keyword>
<dbReference type="RefSeq" id="WP_089805509.1">
    <property type="nucleotide sequence ID" value="NZ_FOYT01000001.1"/>
</dbReference>
<dbReference type="AlphaFoldDB" id="A0A1I6GIB4"/>
<gene>
    <name evidence="2" type="ORF">SAMN04487947_1202</name>
</gene>
<dbReference type="Proteomes" id="UP000198531">
    <property type="component" value="Unassembled WGS sequence"/>
</dbReference>
<accession>A0A1I6GIB4</accession>
<feature type="region of interest" description="Disordered" evidence="1">
    <location>
        <begin position="84"/>
        <end position="105"/>
    </location>
</feature>
<sequence>MNTTKSRAEERIDTVADLVVGDRVRVGDRTKPLDVQRVGARTVRTRDGDTITQHLAELEGDWANATTYVVADVVNPLTGEVPGTQRFLGDGPAGNVDLRRVEGED</sequence>
<evidence type="ECO:0000256" key="1">
    <source>
        <dbReference type="SAM" id="MobiDB-lite"/>
    </source>
</evidence>
<organism evidence="2 3">
    <name type="scientific">Halogeometricum rufum</name>
    <dbReference type="NCBI Taxonomy" id="553469"/>
    <lineage>
        <taxon>Archaea</taxon>
        <taxon>Methanobacteriati</taxon>
        <taxon>Methanobacteriota</taxon>
        <taxon>Stenosarchaea group</taxon>
        <taxon>Halobacteria</taxon>
        <taxon>Halobacteriales</taxon>
        <taxon>Haloferacaceae</taxon>
        <taxon>Halogeometricum</taxon>
    </lineage>
</organism>
<protein>
    <submittedName>
        <fullName evidence="2">Uncharacterized protein</fullName>
    </submittedName>
</protein>
<evidence type="ECO:0000313" key="2">
    <source>
        <dbReference type="EMBL" id="SFR41932.1"/>
    </source>
</evidence>